<dbReference type="Pfam" id="PF01286">
    <property type="entry name" value="XPA_N"/>
    <property type="match status" value="1"/>
</dbReference>
<dbReference type="GO" id="GO:0000715">
    <property type="term" value="P:nucleotide-excision repair, DNA damage recognition"/>
    <property type="evidence" value="ECO:0007669"/>
    <property type="project" value="TreeGrafter"/>
</dbReference>
<evidence type="ECO:0000256" key="9">
    <source>
        <dbReference type="ARBA" id="ARBA00023242"/>
    </source>
</evidence>
<dbReference type="Pfam" id="PF05181">
    <property type="entry name" value="XPA_C"/>
    <property type="match status" value="1"/>
</dbReference>
<dbReference type="PROSITE" id="PS00752">
    <property type="entry name" value="XPA_1"/>
    <property type="match status" value="1"/>
</dbReference>
<dbReference type="SUPFAM" id="SSF57716">
    <property type="entry name" value="Glucocorticoid receptor-like (DNA-binding domain)"/>
    <property type="match status" value="1"/>
</dbReference>
<dbReference type="RefSeq" id="XP_017888226.1">
    <property type="nucleotide sequence ID" value="XM_018032737.2"/>
</dbReference>
<evidence type="ECO:0000259" key="11">
    <source>
        <dbReference type="Pfam" id="PF05181"/>
    </source>
</evidence>
<sequence length="274" mass="32018">MSTNIEINDPPNNNDPIKDSQHFKERAERNREKALMLKKSKIVSHPYKKGETGNSVKGKTLKVQTQRIIDTKGGFLIEENDELEEQMLNVVEELGPIIINFPHCDECKQEFKDSYLLQKFDLSVCDNCRDSNGKHSLMTRTKAKGNYLLNDCDLDQREPPLKYIVRKNPHNPNWGEMKLYLELQVEQRALEVWGSEENLLNQQRIRDSKKEEAKMKKFGKSMKILRMAMRSSLYDKTSRASHTHEYTGEIYNPDNDTYTHTCITCGYEETYEKM</sequence>
<evidence type="ECO:0000256" key="5">
    <source>
        <dbReference type="ARBA" id="ARBA00022771"/>
    </source>
</evidence>
<evidence type="ECO:0000256" key="10">
    <source>
        <dbReference type="SAM" id="MobiDB-lite"/>
    </source>
</evidence>
<dbReference type="PANTHER" id="PTHR10142">
    <property type="entry name" value="DNA REPAIR PROTEIN COMPLEMENTING XP-A CELLS"/>
    <property type="match status" value="1"/>
</dbReference>
<keyword evidence="5" id="KW-0863">Zinc-finger</keyword>
<keyword evidence="6" id="KW-0862">Zinc</keyword>
<feature type="domain" description="XPA C-terminal" evidence="11">
    <location>
        <begin position="134"/>
        <end position="185"/>
    </location>
</feature>
<dbReference type="SUPFAM" id="SSF46955">
    <property type="entry name" value="Putative DNA-binding domain"/>
    <property type="match status" value="1"/>
</dbReference>
<dbReference type="KEGG" id="ccal:108629834"/>
<dbReference type="NCBIfam" id="TIGR00598">
    <property type="entry name" value="rad14"/>
    <property type="match status" value="1"/>
</dbReference>
<evidence type="ECO:0000256" key="7">
    <source>
        <dbReference type="ARBA" id="ARBA00023125"/>
    </source>
</evidence>
<dbReference type="InterPro" id="IPR000465">
    <property type="entry name" value="XPA/RAD14"/>
</dbReference>
<evidence type="ECO:0000256" key="6">
    <source>
        <dbReference type="ARBA" id="ARBA00022833"/>
    </source>
</evidence>
<dbReference type="PANTHER" id="PTHR10142:SF0">
    <property type="entry name" value="DNA REPAIR PROTEIN COMPLEMENTING XP-A CELLS"/>
    <property type="match status" value="1"/>
</dbReference>
<evidence type="ECO:0000256" key="1">
    <source>
        <dbReference type="ARBA" id="ARBA00004123"/>
    </source>
</evidence>
<dbReference type="GO" id="GO:0000110">
    <property type="term" value="C:nucleotide-excision repair factor 1 complex"/>
    <property type="evidence" value="ECO:0007669"/>
    <property type="project" value="TreeGrafter"/>
</dbReference>
<dbReference type="InterPro" id="IPR037129">
    <property type="entry name" value="XPA_sf"/>
</dbReference>
<reference evidence="13 14" key="1">
    <citation type="submission" date="2025-04" db="UniProtKB">
        <authorList>
            <consortium name="RefSeq"/>
        </authorList>
    </citation>
    <scope>IDENTIFICATION</scope>
    <source>
        <tissue evidence="13 14">Whole body</tissue>
    </source>
</reference>
<evidence type="ECO:0000256" key="4">
    <source>
        <dbReference type="ARBA" id="ARBA00022763"/>
    </source>
</evidence>
<dbReference type="InterPro" id="IPR022652">
    <property type="entry name" value="Znf_XPA_CS"/>
</dbReference>
<dbReference type="RefSeq" id="XP_026673403.1">
    <property type="nucleotide sequence ID" value="XM_026817602.1"/>
</dbReference>
<feature type="region of interest" description="Disordered" evidence="10">
    <location>
        <begin position="1"/>
        <end position="27"/>
    </location>
</feature>
<dbReference type="InterPro" id="IPR022656">
    <property type="entry name" value="XPA_C"/>
</dbReference>
<evidence type="ECO:0000313" key="13">
    <source>
        <dbReference type="RefSeq" id="XP_017888226.1"/>
    </source>
</evidence>
<feature type="compositionally biased region" description="Basic and acidic residues" evidence="10">
    <location>
        <begin position="16"/>
        <end position="27"/>
    </location>
</feature>
<accession>A0AAJ7JAR8</accession>
<keyword evidence="9" id="KW-0539">Nucleus</keyword>
<dbReference type="AlphaFoldDB" id="A0AAJ7JAR8"/>
<comment type="subcellular location">
    <subcellularLocation>
        <location evidence="1">Nucleus</location>
    </subcellularLocation>
</comment>
<keyword evidence="12" id="KW-1185">Reference proteome</keyword>
<gene>
    <name evidence="13 14" type="primary">LOC108629834</name>
</gene>
<dbReference type="GeneID" id="108629834"/>
<dbReference type="GO" id="GO:0003684">
    <property type="term" value="F:damaged DNA binding"/>
    <property type="evidence" value="ECO:0007669"/>
    <property type="project" value="InterPro"/>
</dbReference>
<organism evidence="12 13">
    <name type="scientific">Ceratina calcarata</name>
    <dbReference type="NCBI Taxonomy" id="156304"/>
    <lineage>
        <taxon>Eukaryota</taxon>
        <taxon>Metazoa</taxon>
        <taxon>Ecdysozoa</taxon>
        <taxon>Arthropoda</taxon>
        <taxon>Hexapoda</taxon>
        <taxon>Insecta</taxon>
        <taxon>Pterygota</taxon>
        <taxon>Neoptera</taxon>
        <taxon>Endopterygota</taxon>
        <taxon>Hymenoptera</taxon>
        <taxon>Apocrita</taxon>
        <taxon>Aculeata</taxon>
        <taxon>Apoidea</taxon>
        <taxon>Anthophila</taxon>
        <taxon>Apidae</taxon>
        <taxon>Ceratina</taxon>
        <taxon>Zadontomerus</taxon>
    </lineage>
</organism>
<comment type="similarity">
    <text evidence="2">Belongs to the XPA family.</text>
</comment>
<name>A0AAJ7JAR8_9HYME</name>
<dbReference type="GO" id="GO:0070914">
    <property type="term" value="P:UV-damage excision repair"/>
    <property type="evidence" value="ECO:0007669"/>
    <property type="project" value="TreeGrafter"/>
</dbReference>
<keyword evidence="8" id="KW-0234">DNA repair</keyword>
<evidence type="ECO:0000313" key="12">
    <source>
        <dbReference type="Proteomes" id="UP000694925"/>
    </source>
</evidence>
<feature type="compositionally biased region" description="Low complexity" evidence="10">
    <location>
        <begin position="1"/>
        <end position="15"/>
    </location>
</feature>
<evidence type="ECO:0000256" key="3">
    <source>
        <dbReference type="ARBA" id="ARBA00022723"/>
    </source>
</evidence>
<dbReference type="GO" id="GO:1901255">
    <property type="term" value="P:nucleotide-excision repair involved in interstrand cross-link repair"/>
    <property type="evidence" value="ECO:0007669"/>
    <property type="project" value="TreeGrafter"/>
</dbReference>
<evidence type="ECO:0000256" key="2">
    <source>
        <dbReference type="ARBA" id="ARBA00005548"/>
    </source>
</evidence>
<dbReference type="CTD" id="31357"/>
<dbReference type="CDD" id="cd21076">
    <property type="entry name" value="DBD_XPA"/>
    <property type="match status" value="1"/>
</dbReference>
<keyword evidence="3" id="KW-0479">Metal-binding</keyword>
<keyword evidence="4" id="KW-0227">DNA damage</keyword>
<dbReference type="FunFam" id="3.90.530.10:FF:000001">
    <property type="entry name" value="DNA repair protein complementing XP-A cells"/>
    <property type="match status" value="1"/>
</dbReference>
<protein>
    <submittedName>
        <fullName evidence="13 14">DNA repair protein complementing XP-A cells homolog</fullName>
    </submittedName>
</protein>
<evidence type="ECO:0000256" key="8">
    <source>
        <dbReference type="ARBA" id="ARBA00023204"/>
    </source>
</evidence>
<dbReference type="InterPro" id="IPR009061">
    <property type="entry name" value="DNA-bd_dom_put_sf"/>
</dbReference>
<dbReference type="Proteomes" id="UP000694925">
    <property type="component" value="Unplaced"/>
</dbReference>
<dbReference type="GO" id="GO:0008270">
    <property type="term" value="F:zinc ion binding"/>
    <property type="evidence" value="ECO:0007669"/>
    <property type="project" value="UniProtKB-KW"/>
</dbReference>
<keyword evidence="7" id="KW-0238">DNA-binding</keyword>
<dbReference type="GO" id="GO:0006284">
    <property type="term" value="P:base-excision repair"/>
    <property type="evidence" value="ECO:0007669"/>
    <property type="project" value="TreeGrafter"/>
</dbReference>
<dbReference type="Gene3D" id="3.90.530.10">
    <property type="entry name" value="XPA C-terminal domain"/>
    <property type="match status" value="1"/>
</dbReference>
<proteinExistence type="inferred from homology"/>
<evidence type="ECO:0000313" key="14">
    <source>
        <dbReference type="RefSeq" id="XP_026673403.1"/>
    </source>
</evidence>